<comment type="caution">
    <text evidence="3">The sequence shown here is derived from an EMBL/GenBank/DDBJ whole genome shotgun (WGS) entry which is preliminary data.</text>
</comment>
<accession>A0AAV5QTK7</accession>
<gene>
    <name evidence="3" type="ORF">DASC09_055990</name>
</gene>
<evidence type="ECO:0000256" key="2">
    <source>
        <dbReference type="SAM" id="SignalP"/>
    </source>
</evidence>
<keyword evidence="4" id="KW-1185">Reference proteome</keyword>
<protein>
    <submittedName>
        <fullName evidence="3">Uncharacterized protein</fullName>
    </submittedName>
</protein>
<evidence type="ECO:0000313" key="3">
    <source>
        <dbReference type="EMBL" id="GMM38260.1"/>
    </source>
</evidence>
<sequence length="170" mass="17051">MLFNKFALSALLSSLVLADNQNKVILNDITIVTVTYTPGQPISTPTPAAATYSVYQTTKTVNGQVTTINPQIVQPITEYVTVTASAAASSSAAATSSSAAATTSSSAAIAATTSSSSSSSSSSTTPVISSTTSSTSSSSSSAPTTAASTHTVTVTDWVVETIYAVSTVYV</sequence>
<feature type="chain" id="PRO_5043663591" evidence="2">
    <location>
        <begin position="19"/>
        <end position="170"/>
    </location>
</feature>
<dbReference type="GeneID" id="90076249"/>
<proteinExistence type="predicted"/>
<evidence type="ECO:0000313" key="4">
    <source>
        <dbReference type="Proteomes" id="UP001360560"/>
    </source>
</evidence>
<name>A0AAV5QTK7_9ASCO</name>
<feature type="signal peptide" evidence="2">
    <location>
        <begin position="1"/>
        <end position="18"/>
    </location>
</feature>
<reference evidence="3 4" key="1">
    <citation type="journal article" date="2023" name="Elife">
        <title>Identification of key yeast species and microbe-microbe interactions impacting larval growth of Drosophila in the wild.</title>
        <authorList>
            <person name="Mure A."/>
            <person name="Sugiura Y."/>
            <person name="Maeda R."/>
            <person name="Honda K."/>
            <person name="Sakurai N."/>
            <person name="Takahashi Y."/>
            <person name="Watada M."/>
            <person name="Katoh T."/>
            <person name="Gotoh A."/>
            <person name="Gotoh Y."/>
            <person name="Taniguchi I."/>
            <person name="Nakamura K."/>
            <person name="Hayashi T."/>
            <person name="Katayama T."/>
            <person name="Uemura T."/>
            <person name="Hattori Y."/>
        </authorList>
    </citation>
    <scope>NUCLEOTIDE SEQUENCE [LARGE SCALE GENOMIC DNA]</scope>
    <source>
        <strain evidence="3 4">SC-9</strain>
    </source>
</reference>
<keyword evidence="2" id="KW-0732">Signal</keyword>
<dbReference type="AlphaFoldDB" id="A0AAV5QTK7"/>
<feature type="region of interest" description="Disordered" evidence="1">
    <location>
        <begin position="114"/>
        <end position="146"/>
    </location>
</feature>
<dbReference type="Proteomes" id="UP001360560">
    <property type="component" value="Unassembled WGS sequence"/>
</dbReference>
<dbReference type="EMBL" id="BTFZ01000019">
    <property type="protein sequence ID" value="GMM38260.1"/>
    <property type="molecule type" value="Genomic_DNA"/>
</dbReference>
<organism evidence="3 4">
    <name type="scientific">Saccharomycopsis crataegensis</name>
    <dbReference type="NCBI Taxonomy" id="43959"/>
    <lineage>
        <taxon>Eukaryota</taxon>
        <taxon>Fungi</taxon>
        <taxon>Dikarya</taxon>
        <taxon>Ascomycota</taxon>
        <taxon>Saccharomycotina</taxon>
        <taxon>Saccharomycetes</taxon>
        <taxon>Saccharomycopsidaceae</taxon>
        <taxon>Saccharomycopsis</taxon>
    </lineage>
</organism>
<dbReference type="RefSeq" id="XP_064855256.1">
    <property type="nucleotide sequence ID" value="XM_064999184.1"/>
</dbReference>
<evidence type="ECO:0000256" key="1">
    <source>
        <dbReference type="SAM" id="MobiDB-lite"/>
    </source>
</evidence>